<evidence type="ECO:0000313" key="3">
    <source>
        <dbReference type="Proteomes" id="UP000248798"/>
    </source>
</evidence>
<accession>A0A328F7Z5</accession>
<proteinExistence type="predicted"/>
<dbReference type="OrthoDB" id="452735at2"/>
<keyword evidence="4" id="KW-1185">Reference proteome</keyword>
<protein>
    <submittedName>
        <fullName evidence="2">Uncharacterized protein</fullName>
    </submittedName>
</protein>
<name>A0A328F7Z5_9BACT</name>
<dbReference type="RefSeq" id="WP_111959431.1">
    <property type="nucleotide sequence ID" value="NZ_CP036313.1"/>
</dbReference>
<dbReference type="AlphaFoldDB" id="A0A328F7Z5"/>
<dbReference type="EMBL" id="QLNI01000045">
    <property type="protein sequence ID" value="RAM00509.1"/>
    <property type="molecule type" value="Genomic_DNA"/>
</dbReference>
<sequence length="73" mass="8055">MLASGAADFEKKIIFQQHKKRKGTMAVTQMLYTEAISRMKPGDVITFGGKGESSETIKFSTFFDVSHVGVILL</sequence>
<evidence type="ECO:0000313" key="2">
    <source>
        <dbReference type="EMBL" id="RAM00509.1"/>
    </source>
</evidence>
<evidence type="ECO:0000313" key="1">
    <source>
        <dbReference type="EMBL" id="QBH11521.1"/>
    </source>
</evidence>
<gene>
    <name evidence="2" type="ORF">DO021_18535</name>
    <name evidence="1" type="ORF">EYB58_00455</name>
</gene>
<dbReference type="Proteomes" id="UP000248798">
    <property type="component" value="Unassembled WGS sequence"/>
</dbReference>
<dbReference type="Gene3D" id="3.90.1720.10">
    <property type="entry name" value="endopeptidase domain like (from Nostoc punctiforme)"/>
    <property type="match status" value="1"/>
</dbReference>
<dbReference type="EMBL" id="CP036313">
    <property type="protein sequence ID" value="QBH11521.1"/>
    <property type="molecule type" value="Genomic_DNA"/>
</dbReference>
<organism evidence="2 3">
    <name type="scientific">Desulfobacter hydrogenophilus</name>
    <dbReference type="NCBI Taxonomy" id="2291"/>
    <lineage>
        <taxon>Bacteria</taxon>
        <taxon>Pseudomonadati</taxon>
        <taxon>Thermodesulfobacteriota</taxon>
        <taxon>Desulfobacteria</taxon>
        <taxon>Desulfobacterales</taxon>
        <taxon>Desulfobacteraceae</taxon>
        <taxon>Desulfobacter</taxon>
    </lineage>
</organism>
<reference evidence="1 4" key="2">
    <citation type="submission" date="2019-02" db="EMBL/GenBank/DDBJ databases">
        <title>Complete genome sequence of Desulfobacter hydrogenophilus AcRS1.</title>
        <authorList>
            <person name="Marietou A."/>
            <person name="Lund M.B."/>
            <person name="Marshall I.P.G."/>
            <person name="Schreiber L."/>
            <person name="Jorgensen B."/>
        </authorList>
    </citation>
    <scope>NUCLEOTIDE SEQUENCE [LARGE SCALE GENOMIC DNA]</scope>
    <source>
        <strain evidence="1 4">AcRS1</strain>
    </source>
</reference>
<evidence type="ECO:0000313" key="4">
    <source>
        <dbReference type="Proteomes" id="UP000293902"/>
    </source>
</evidence>
<dbReference type="Proteomes" id="UP000293902">
    <property type="component" value="Chromosome"/>
</dbReference>
<reference evidence="2 3" key="1">
    <citation type="submission" date="2018-06" db="EMBL/GenBank/DDBJ databases">
        <title>Complete Genome Sequence of Desulfobacter hydrogenophilus (DSM3380).</title>
        <authorList>
            <person name="Marietou A."/>
            <person name="Schreiber L."/>
            <person name="Marshall I."/>
            <person name="Jorgensen B."/>
        </authorList>
    </citation>
    <scope>NUCLEOTIDE SEQUENCE [LARGE SCALE GENOMIC DNA]</scope>
    <source>
        <strain evidence="2 3">DSM 3380</strain>
    </source>
</reference>